<keyword evidence="1" id="KW-1133">Transmembrane helix</keyword>
<organism evidence="2 3">
    <name type="scientific">Arenibacter echinorum</name>
    <dbReference type="NCBI Taxonomy" id="440515"/>
    <lineage>
        <taxon>Bacteria</taxon>
        <taxon>Pseudomonadati</taxon>
        <taxon>Bacteroidota</taxon>
        <taxon>Flavobacteriia</taxon>
        <taxon>Flavobacteriales</taxon>
        <taxon>Flavobacteriaceae</taxon>
        <taxon>Arenibacter</taxon>
    </lineage>
</organism>
<proteinExistence type="predicted"/>
<keyword evidence="1" id="KW-0812">Transmembrane</keyword>
<dbReference type="RefSeq" id="WP_111623110.1">
    <property type="nucleotide sequence ID" value="NZ_QLLN01000003.1"/>
</dbReference>
<evidence type="ECO:0000256" key="1">
    <source>
        <dbReference type="SAM" id="Phobius"/>
    </source>
</evidence>
<evidence type="ECO:0000313" key="3">
    <source>
        <dbReference type="Proteomes" id="UP000249696"/>
    </source>
</evidence>
<dbReference type="AlphaFoldDB" id="A0A327R691"/>
<dbReference type="OrthoDB" id="6400902at2"/>
<keyword evidence="3" id="KW-1185">Reference proteome</keyword>
<accession>A0A327R691</accession>
<protein>
    <submittedName>
        <fullName evidence="2">Uncharacterized protein</fullName>
    </submittedName>
</protein>
<gene>
    <name evidence="2" type="ORF">LV92_01589</name>
</gene>
<feature type="transmembrane region" description="Helical" evidence="1">
    <location>
        <begin position="6"/>
        <end position="23"/>
    </location>
</feature>
<name>A0A327R691_9FLAO</name>
<keyword evidence="1" id="KW-0472">Membrane</keyword>
<dbReference type="EMBL" id="QLLN01000003">
    <property type="protein sequence ID" value="RAJ12356.1"/>
    <property type="molecule type" value="Genomic_DNA"/>
</dbReference>
<comment type="caution">
    <text evidence="2">The sequence shown here is derived from an EMBL/GenBank/DDBJ whole genome shotgun (WGS) entry which is preliminary data.</text>
</comment>
<evidence type="ECO:0000313" key="2">
    <source>
        <dbReference type="EMBL" id="RAJ12356.1"/>
    </source>
</evidence>
<sequence length="383" mass="43504">MIKVRFFNVVIIGLLGMVLTSFLQEKESIKYWQVATIESSAADEPLIVETYKDTLTNETIFLHKTKDNLPLHYYKKVTGEVCIDQECRLLNIVVYWNITGRYLGFELPKGEFLSKYDHEPFSESEYQRLHQLLADSSMPLDVVSFEKLVEQPNKEQGTADAVSGATSKSVADMVVKGAAYTTYKLWNVINGPTMDLVSELTEKQLTPLLINRILQSPDNSDKLWALNRIVSATELTPDLETSLLEIVSSDDFYLAYSAIQAVEPVHLKATDLQEHLYSMYANVNHSIQKELLKKLGQAPELSLEVVNASRDLLNQLNGQQLDDLLKLYSKHGVNDLETCRSVVRILENENKYISKKAYDFLIGLQIDDATIMERLDAYKKGKH</sequence>
<dbReference type="Proteomes" id="UP000249696">
    <property type="component" value="Unassembled WGS sequence"/>
</dbReference>
<reference evidence="2 3" key="1">
    <citation type="submission" date="2018-06" db="EMBL/GenBank/DDBJ databases">
        <title>Genomic Encyclopedia of Archaeal and Bacterial Type Strains, Phase II (KMG-II): from individual species to whole genera.</title>
        <authorList>
            <person name="Goeker M."/>
        </authorList>
    </citation>
    <scope>NUCLEOTIDE SEQUENCE [LARGE SCALE GENOMIC DNA]</scope>
    <source>
        <strain evidence="2 3">DSM 23522</strain>
    </source>
</reference>